<reference evidence="2 4" key="2">
    <citation type="submission" date="2019-08" db="EMBL/GenBank/DDBJ databases">
        <title>Complete genome sequences of Francisella adeliensis (FSC1325 and FSC1326).</title>
        <authorList>
            <person name="Ohrman C."/>
            <person name="Uneklint I."/>
            <person name="Vallesi A."/>
            <person name="Karlsson L."/>
            <person name="Sjodin A."/>
        </authorList>
    </citation>
    <scope>NUCLEOTIDE SEQUENCE [LARGE SCALE GENOMIC DNA]</scope>
    <source>
        <strain evidence="2 4">FSC1325</strain>
    </source>
</reference>
<evidence type="ECO:0000313" key="1">
    <source>
        <dbReference type="EMBL" id="AXA34326.1"/>
    </source>
</evidence>
<sequence length="338" mass="38166">MIQTLKTSICLVITTIGLSYADSKIAYLGYGSLIEDPRDLPITDKFTETDLKLPIDFLRISGSYIGNSKDHDNTLYGAMCDKKDSERKDHPLYLSVTIAPDEFAKDVTPSNVYSTTYDASQDKLKEVAKNEFDSARKALMRREGTTLSNNIAFISKSTDAPADKKGTTLEYKGATYKVSNQAAALSQEDIENIVEWMYNQQIDTIFVTYFASNFHDLEYGRGMESIVKYVKSLDNARDITQWNQDNIRLLMFLAANNKANRSATRYDALEKFKSYLYEVPASVKNNTTYWQKGPYAKTAGLSGLITDIWNYPRIHTRVLPDSNAYIDCSEYVSPVKGD</sequence>
<dbReference type="OrthoDB" id="262743at2"/>
<accession>A0A2Z4Y0C7</accession>
<dbReference type="EMBL" id="CP021781">
    <property type="protein sequence ID" value="AXA34326.1"/>
    <property type="molecule type" value="Genomic_DNA"/>
</dbReference>
<gene>
    <name evidence="1" type="ORF">CDH04_07895</name>
    <name evidence="2" type="ORF">FZC43_07900</name>
</gene>
<organism evidence="1 3">
    <name type="scientific">Francisella adeliensis</name>
    <dbReference type="NCBI Taxonomy" id="2007306"/>
    <lineage>
        <taxon>Bacteria</taxon>
        <taxon>Pseudomonadati</taxon>
        <taxon>Pseudomonadota</taxon>
        <taxon>Gammaproteobacteria</taxon>
        <taxon>Thiotrichales</taxon>
        <taxon>Francisellaceae</taxon>
        <taxon>Francisella</taxon>
    </lineage>
</organism>
<dbReference type="Proteomes" id="UP000251120">
    <property type="component" value="Chromosome"/>
</dbReference>
<reference evidence="1 3" key="1">
    <citation type="submission" date="2017-06" db="EMBL/GenBank/DDBJ databases">
        <title>Complete genome of Francisella adeliensis.</title>
        <authorList>
            <person name="Vallesi A."/>
            <person name="Sjodin A."/>
        </authorList>
    </citation>
    <scope>NUCLEOTIDE SEQUENCE [LARGE SCALE GENOMIC DNA]</scope>
    <source>
        <strain evidence="1 3">FDC440</strain>
    </source>
</reference>
<dbReference type="KEGG" id="fad:CDH04_07895"/>
<name>A0A2Z4Y0C7_9GAMM</name>
<evidence type="ECO:0000313" key="2">
    <source>
        <dbReference type="EMBL" id="QIW12573.1"/>
    </source>
</evidence>
<evidence type="ECO:0000313" key="3">
    <source>
        <dbReference type="Proteomes" id="UP000251120"/>
    </source>
</evidence>
<proteinExistence type="predicted"/>
<dbReference type="AlphaFoldDB" id="A0A2Z4Y0C7"/>
<evidence type="ECO:0000313" key="4">
    <source>
        <dbReference type="Proteomes" id="UP000681131"/>
    </source>
</evidence>
<dbReference type="Proteomes" id="UP000681131">
    <property type="component" value="Chromosome"/>
</dbReference>
<dbReference type="RefSeq" id="WP_112870505.1">
    <property type="nucleotide sequence ID" value="NZ_CP021781.1"/>
</dbReference>
<dbReference type="EMBL" id="CP043424">
    <property type="protein sequence ID" value="QIW12573.1"/>
    <property type="molecule type" value="Genomic_DNA"/>
</dbReference>
<keyword evidence="4" id="KW-1185">Reference proteome</keyword>
<protein>
    <submittedName>
        <fullName evidence="1">Uncharacterized protein</fullName>
    </submittedName>
</protein>